<comment type="caution">
    <text evidence="2">The sequence shown here is derived from an EMBL/GenBank/DDBJ whole genome shotgun (WGS) entry which is preliminary data.</text>
</comment>
<gene>
    <name evidence="2" type="ORF">GCK32_000814</name>
</gene>
<evidence type="ECO:0000313" key="3">
    <source>
        <dbReference type="Proteomes" id="UP001331761"/>
    </source>
</evidence>
<sequence>MFIWGFLLAIIGLSNASLRSKRQAAIAVNQQDIPITLRSLITCLTPIRDYICLGPRVEVLKNEKIGLTERRGAAYGYVDGVDVALLKPLNVPMIEDQTEVGHHIGGVVDVTDRDGVVEFGDRLKVFKGFRLNNGGIAEWDRAGAGVDVGSRASAADDFVKLRWTLLGVNVGPTASRTIVGPGPNTLGRAKGAALKTYTPFPSFYRGYYERGDWYRNQFYNQGDEYKTPSQRACPWCFAVDSTYPVQQRLFP</sequence>
<organism evidence="2 3">
    <name type="scientific">Trichostrongylus colubriformis</name>
    <name type="common">Black scour worm</name>
    <dbReference type="NCBI Taxonomy" id="6319"/>
    <lineage>
        <taxon>Eukaryota</taxon>
        <taxon>Metazoa</taxon>
        <taxon>Ecdysozoa</taxon>
        <taxon>Nematoda</taxon>
        <taxon>Chromadorea</taxon>
        <taxon>Rhabditida</taxon>
        <taxon>Rhabditina</taxon>
        <taxon>Rhabditomorpha</taxon>
        <taxon>Strongyloidea</taxon>
        <taxon>Trichostrongylidae</taxon>
        <taxon>Trichostrongylus</taxon>
    </lineage>
</organism>
<evidence type="ECO:0000313" key="2">
    <source>
        <dbReference type="EMBL" id="KAK5982061.1"/>
    </source>
</evidence>
<keyword evidence="1" id="KW-0732">Signal</keyword>
<feature type="chain" id="PRO_5042989349" evidence="1">
    <location>
        <begin position="17"/>
        <end position="251"/>
    </location>
</feature>
<name>A0AAN8FMM0_TRICO</name>
<protein>
    <submittedName>
        <fullName evidence="2">Uncharacterized protein</fullName>
    </submittedName>
</protein>
<accession>A0AAN8FMM0</accession>
<keyword evidence="3" id="KW-1185">Reference proteome</keyword>
<reference evidence="2 3" key="1">
    <citation type="submission" date="2019-10" db="EMBL/GenBank/DDBJ databases">
        <title>Assembly and Annotation for the nematode Trichostrongylus colubriformis.</title>
        <authorList>
            <person name="Martin J."/>
        </authorList>
    </citation>
    <scope>NUCLEOTIDE SEQUENCE [LARGE SCALE GENOMIC DNA]</scope>
    <source>
        <strain evidence="2">G859</strain>
        <tissue evidence="2">Whole worm</tissue>
    </source>
</reference>
<evidence type="ECO:0000256" key="1">
    <source>
        <dbReference type="SAM" id="SignalP"/>
    </source>
</evidence>
<dbReference type="EMBL" id="WIXE01005579">
    <property type="protein sequence ID" value="KAK5982061.1"/>
    <property type="molecule type" value="Genomic_DNA"/>
</dbReference>
<proteinExistence type="predicted"/>
<dbReference type="AlphaFoldDB" id="A0AAN8FMM0"/>
<feature type="signal peptide" evidence="1">
    <location>
        <begin position="1"/>
        <end position="16"/>
    </location>
</feature>
<dbReference type="Proteomes" id="UP001331761">
    <property type="component" value="Unassembled WGS sequence"/>
</dbReference>